<dbReference type="AlphaFoldDB" id="A0A9N9NNG7"/>
<gene>
    <name evidence="1" type="ORF">CPELLU_LOCUS14474</name>
</gene>
<accession>A0A9N9NNG7</accession>
<organism evidence="1 2">
    <name type="scientific">Cetraspora pellucida</name>
    <dbReference type="NCBI Taxonomy" id="1433469"/>
    <lineage>
        <taxon>Eukaryota</taxon>
        <taxon>Fungi</taxon>
        <taxon>Fungi incertae sedis</taxon>
        <taxon>Mucoromycota</taxon>
        <taxon>Glomeromycotina</taxon>
        <taxon>Glomeromycetes</taxon>
        <taxon>Diversisporales</taxon>
        <taxon>Gigasporaceae</taxon>
        <taxon>Cetraspora</taxon>
    </lineage>
</organism>
<evidence type="ECO:0000313" key="1">
    <source>
        <dbReference type="EMBL" id="CAG8747421.1"/>
    </source>
</evidence>
<dbReference type="EMBL" id="CAJVQA010017185">
    <property type="protein sequence ID" value="CAG8747421.1"/>
    <property type="molecule type" value="Genomic_DNA"/>
</dbReference>
<name>A0A9N9NNG7_9GLOM</name>
<comment type="caution">
    <text evidence="1">The sequence shown here is derived from an EMBL/GenBank/DDBJ whole genome shotgun (WGS) entry which is preliminary data.</text>
</comment>
<protein>
    <submittedName>
        <fullName evidence="1">15925_t:CDS:1</fullName>
    </submittedName>
</protein>
<evidence type="ECO:0000313" key="2">
    <source>
        <dbReference type="Proteomes" id="UP000789759"/>
    </source>
</evidence>
<proteinExistence type="predicted"/>
<reference evidence="1" key="1">
    <citation type="submission" date="2021-06" db="EMBL/GenBank/DDBJ databases">
        <authorList>
            <person name="Kallberg Y."/>
            <person name="Tangrot J."/>
            <person name="Rosling A."/>
        </authorList>
    </citation>
    <scope>NUCLEOTIDE SEQUENCE</scope>
    <source>
        <strain evidence="1">FL966</strain>
    </source>
</reference>
<sequence length="70" mass="7826">MLVLREEINLKFSVNQRKDEGSIPSSKKDDISVFKTLCTSCCVVDEVDDNVLKQGSRNEASHLTISGSFY</sequence>
<keyword evidence="2" id="KW-1185">Reference proteome</keyword>
<dbReference type="Proteomes" id="UP000789759">
    <property type="component" value="Unassembled WGS sequence"/>
</dbReference>